<dbReference type="RefSeq" id="XP_056546434.1">
    <property type="nucleotide sequence ID" value="XM_056682828.1"/>
</dbReference>
<feature type="compositionally biased region" description="Polar residues" evidence="1">
    <location>
        <begin position="102"/>
        <end position="119"/>
    </location>
</feature>
<feature type="compositionally biased region" description="Basic and acidic residues" evidence="1">
    <location>
        <begin position="138"/>
        <end position="149"/>
    </location>
</feature>
<comment type="caution">
    <text evidence="2">The sequence shown here is derived from an EMBL/GenBank/DDBJ whole genome shotgun (WGS) entry which is preliminary data.</text>
</comment>
<evidence type="ECO:0000313" key="2">
    <source>
        <dbReference type="EMBL" id="KAJ5174826.1"/>
    </source>
</evidence>
<proteinExistence type="predicted"/>
<dbReference type="OrthoDB" id="5391950at2759"/>
<feature type="region of interest" description="Disordered" evidence="1">
    <location>
        <begin position="1"/>
        <end position="209"/>
    </location>
</feature>
<evidence type="ECO:0000256" key="1">
    <source>
        <dbReference type="SAM" id="MobiDB-lite"/>
    </source>
</evidence>
<feature type="compositionally biased region" description="Basic and acidic residues" evidence="1">
    <location>
        <begin position="83"/>
        <end position="101"/>
    </location>
</feature>
<feature type="compositionally biased region" description="Basic residues" evidence="1">
    <location>
        <begin position="287"/>
        <end position="296"/>
    </location>
</feature>
<dbReference type="Proteomes" id="UP001149163">
    <property type="component" value="Unassembled WGS sequence"/>
</dbReference>
<feature type="region of interest" description="Disordered" evidence="1">
    <location>
        <begin position="250"/>
        <end position="305"/>
    </location>
</feature>
<dbReference type="AlphaFoldDB" id="A0A9W9IFW9"/>
<accession>A0A9W9IFW9</accession>
<reference evidence="2" key="1">
    <citation type="submission" date="2022-11" db="EMBL/GenBank/DDBJ databases">
        <authorList>
            <person name="Petersen C."/>
        </authorList>
    </citation>
    <scope>NUCLEOTIDE SEQUENCE</scope>
    <source>
        <strain evidence="2">IBT 26290</strain>
    </source>
</reference>
<dbReference type="EMBL" id="JAPQKN010000001">
    <property type="protein sequence ID" value="KAJ5174826.1"/>
    <property type="molecule type" value="Genomic_DNA"/>
</dbReference>
<evidence type="ECO:0000313" key="3">
    <source>
        <dbReference type="Proteomes" id="UP001149163"/>
    </source>
</evidence>
<protein>
    <submittedName>
        <fullName evidence="2">Uncharacterized protein</fullName>
    </submittedName>
</protein>
<sequence>MRSLGLIGFGAPTSSFALEPAMTLTDPPKYLSPKRKREPSESDYYSPSASPTSTVSIASLQEARIREEAEPGRHSPRAAVAGRFRELAIRGDRFPDPRASNRDFQQPPTLQAEQATCASDSHDRSPNHMPEPLSDYSSDQHDVQGHHVAFESAPQRTPTPTPDNALVTPASTPSKRRSTPSPRKKSDIASPSKGRKQRLSPPPTAVLLDNPFTWHDHEITGHNPTDPTDDGYGINGVGFKPTAAIAWARSQKRQRQVAEWKSREAREAREKRRERRNEGSSLDRLHSIHKGAIQKRVKFDVQDRQ</sequence>
<reference evidence="2" key="2">
    <citation type="journal article" date="2023" name="IMA Fungus">
        <title>Comparative genomic study of the Penicillium genus elucidates a diverse pangenome and 15 lateral gene transfer events.</title>
        <authorList>
            <person name="Petersen C."/>
            <person name="Sorensen T."/>
            <person name="Nielsen M.R."/>
            <person name="Sondergaard T.E."/>
            <person name="Sorensen J.L."/>
            <person name="Fitzpatrick D.A."/>
            <person name="Frisvad J.C."/>
            <person name="Nielsen K.L."/>
        </authorList>
    </citation>
    <scope>NUCLEOTIDE SEQUENCE</scope>
    <source>
        <strain evidence="2">IBT 26290</strain>
    </source>
</reference>
<feature type="compositionally biased region" description="Polar residues" evidence="1">
    <location>
        <begin position="43"/>
        <end position="59"/>
    </location>
</feature>
<gene>
    <name evidence="2" type="ORF">N7482_000703</name>
</gene>
<feature type="compositionally biased region" description="Basic and acidic residues" evidence="1">
    <location>
        <begin position="63"/>
        <end position="73"/>
    </location>
</feature>
<dbReference type="GeneID" id="81422004"/>
<name>A0A9W9IFW9_9EURO</name>
<organism evidence="2 3">
    <name type="scientific">Penicillium canariense</name>
    <dbReference type="NCBI Taxonomy" id="189055"/>
    <lineage>
        <taxon>Eukaryota</taxon>
        <taxon>Fungi</taxon>
        <taxon>Dikarya</taxon>
        <taxon>Ascomycota</taxon>
        <taxon>Pezizomycotina</taxon>
        <taxon>Eurotiomycetes</taxon>
        <taxon>Eurotiomycetidae</taxon>
        <taxon>Eurotiales</taxon>
        <taxon>Aspergillaceae</taxon>
        <taxon>Penicillium</taxon>
    </lineage>
</organism>
<keyword evidence="3" id="KW-1185">Reference proteome</keyword>
<feature type="compositionally biased region" description="Basic and acidic residues" evidence="1">
    <location>
        <begin position="256"/>
        <end position="286"/>
    </location>
</feature>